<dbReference type="InterPro" id="IPR045931">
    <property type="entry name" value="DUF6350"/>
</dbReference>
<dbReference type="Proteomes" id="UP001201161">
    <property type="component" value="Unassembled WGS sequence"/>
</dbReference>
<feature type="compositionally biased region" description="Low complexity" evidence="1">
    <location>
        <begin position="430"/>
        <end position="441"/>
    </location>
</feature>
<feature type="transmembrane region" description="Helical" evidence="2">
    <location>
        <begin position="169"/>
        <end position="194"/>
    </location>
</feature>
<keyword evidence="4" id="KW-1185">Reference proteome</keyword>
<evidence type="ECO:0000256" key="1">
    <source>
        <dbReference type="SAM" id="MobiDB-lite"/>
    </source>
</evidence>
<comment type="caution">
    <text evidence="3">The sequence shown here is derived from an EMBL/GenBank/DDBJ whole genome shotgun (WGS) entry which is preliminary data.</text>
</comment>
<feature type="transmembrane region" description="Helical" evidence="2">
    <location>
        <begin position="310"/>
        <end position="331"/>
    </location>
</feature>
<feature type="transmembrane region" description="Helical" evidence="2">
    <location>
        <begin position="88"/>
        <end position="106"/>
    </location>
</feature>
<evidence type="ECO:0000256" key="2">
    <source>
        <dbReference type="SAM" id="Phobius"/>
    </source>
</evidence>
<organism evidence="3 4">
    <name type="scientific">Nocardioides potassii</name>
    <dbReference type="NCBI Taxonomy" id="2911371"/>
    <lineage>
        <taxon>Bacteria</taxon>
        <taxon>Bacillati</taxon>
        <taxon>Actinomycetota</taxon>
        <taxon>Actinomycetes</taxon>
        <taxon>Propionibacteriales</taxon>
        <taxon>Nocardioidaceae</taxon>
        <taxon>Nocardioides</taxon>
    </lineage>
</organism>
<gene>
    <name evidence="3" type="ORF">L2K70_14420</name>
</gene>
<reference evidence="3 4" key="1">
    <citation type="submission" date="2022-01" db="EMBL/GenBank/DDBJ databases">
        <title>Nocardioides sp. nov., an actinomycete isolated from mining soil.</title>
        <authorList>
            <person name="Liu L."/>
        </authorList>
    </citation>
    <scope>NUCLEOTIDE SEQUENCE [LARGE SCALE GENOMIC DNA]</scope>
    <source>
        <strain evidence="3 4">KLBMP 9356</strain>
    </source>
</reference>
<feature type="transmembrane region" description="Helical" evidence="2">
    <location>
        <begin position="384"/>
        <end position="408"/>
    </location>
</feature>
<feature type="transmembrane region" description="Helical" evidence="2">
    <location>
        <begin position="26"/>
        <end position="55"/>
    </location>
</feature>
<feature type="transmembrane region" description="Helical" evidence="2">
    <location>
        <begin position="343"/>
        <end position="364"/>
    </location>
</feature>
<proteinExistence type="predicted"/>
<name>A0ABS9HCD1_9ACTN</name>
<keyword evidence="2" id="KW-0472">Membrane</keyword>
<feature type="transmembrane region" description="Helical" evidence="2">
    <location>
        <begin position="284"/>
        <end position="304"/>
    </location>
</feature>
<dbReference type="EMBL" id="JAKJHZ010000009">
    <property type="protein sequence ID" value="MCF6378806.1"/>
    <property type="molecule type" value="Genomic_DNA"/>
</dbReference>
<evidence type="ECO:0000313" key="4">
    <source>
        <dbReference type="Proteomes" id="UP001201161"/>
    </source>
</evidence>
<keyword evidence="2" id="KW-0812">Transmembrane</keyword>
<dbReference type="RefSeq" id="WP_236402876.1">
    <property type="nucleotide sequence ID" value="NZ_JAKJHZ010000009.1"/>
</dbReference>
<feature type="region of interest" description="Disordered" evidence="1">
    <location>
        <begin position="416"/>
        <end position="441"/>
    </location>
</feature>
<sequence length="441" mass="44106">MTSLLTRPDSARNRAARNAPPRQRPLVLIATVGGACAALAPLVVLLALGVIGWFVTDAGVHGAPRDGMRVGALAWLAGHGSGVTIEGARVTIVPLGVTAMIVWSMWRIGHRVGDAISSHGPDADRISDGERDLTVPIAVTTFFAGYVVVAIVVATLAAGTTADPSVPHVLAWTVAMTALVGAPAVATGSGRAAIWAALLPPTVRAGAAVAGAVLRLLLLVSMLTFVLALVVSFGEAATMTSSLHPSPAEAGLYAVVNAAFAPNAALFAGSFLLGPGFAVGGATVVSPAAVVVGPLPVVPLLAALPSAGTPAGWVGATMLVPPLVAAVAAFRTLRPRPLTWDQVALAGCGGGLVAGVGFAVLASISGGAAGPGRMRFVGPFTRDVLVHAVTACGVGALLGASLVALLVWRSNRAWPDPSAVDERDEPVGPDEPTTPAAPAED</sequence>
<keyword evidence="2" id="KW-1133">Transmembrane helix</keyword>
<dbReference type="Pfam" id="PF19877">
    <property type="entry name" value="DUF6350"/>
    <property type="match status" value="1"/>
</dbReference>
<protein>
    <submittedName>
        <fullName evidence="3">DUF6350 family protein</fullName>
    </submittedName>
</protein>
<feature type="transmembrane region" description="Helical" evidence="2">
    <location>
        <begin position="133"/>
        <end position="157"/>
    </location>
</feature>
<feature type="transmembrane region" description="Helical" evidence="2">
    <location>
        <begin position="250"/>
        <end position="272"/>
    </location>
</feature>
<evidence type="ECO:0000313" key="3">
    <source>
        <dbReference type="EMBL" id="MCF6378806.1"/>
    </source>
</evidence>
<accession>A0ABS9HCD1</accession>
<feature type="transmembrane region" description="Helical" evidence="2">
    <location>
        <begin position="206"/>
        <end position="230"/>
    </location>
</feature>